<keyword evidence="1" id="KW-0472">Membrane</keyword>
<dbReference type="EMBL" id="LAZR01000741">
    <property type="protein sequence ID" value="KKN59059.1"/>
    <property type="molecule type" value="Genomic_DNA"/>
</dbReference>
<keyword evidence="1" id="KW-1133">Transmembrane helix</keyword>
<gene>
    <name evidence="2" type="ORF">LCGC14_0546140</name>
</gene>
<organism evidence="2">
    <name type="scientific">marine sediment metagenome</name>
    <dbReference type="NCBI Taxonomy" id="412755"/>
    <lineage>
        <taxon>unclassified sequences</taxon>
        <taxon>metagenomes</taxon>
        <taxon>ecological metagenomes</taxon>
    </lineage>
</organism>
<protein>
    <submittedName>
        <fullName evidence="2">Uncharacterized protein</fullName>
    </submittedName>
</protein>
<proteinExistence type="predicted"/>
<keyword evidence="1" id="KW-0812">Transmembrane</keyword>
<sequence>MALKSYRLKLKKGKRKKSKSIGRLLVGGATALIGVALLSETAKAVSRV</sequence>
<feature type="transmembrane region" description="Helical" evidence="1">
    <location>
        <begin position="21"/>
        <end position="39"/>
    </location>
</feature>
<comment type="caution">
    <text evidence="2">The sequence shown here is derived from an EMBL/GenBank/DDBJ whole genome shotgun (WGS) entry which is preliminary data.</text>
</comment>
<reference evidence="2" key="1">
    <citation type="journal article" date="2015" name="Nature">
        <title>Complex archaea that bridge the gap between prokaryotes and eukaryotes.</title>
        <authorList>
            <person name="Spang A."/>
            <person name="Saw J.H."/>
            <person name="Jorgensen S.L."/>
            <person name="Zaremba-Niedzwiedzka K."/>
            <person name="Martijn J."/>
            <person name="Lind A.E."/>
            <person name="van Eijk R."/>
            <person name="Schleper C."/>
            <person name="Guy L."/>
            <person name="Ettema T.J."/>
        </authorList>
    </citation>
    <scope>NUCLEOTIDE SEQUENCE</scope>
</reference>
<dbReference type="AlphaFoldDB" id="A0A0F9RW74"/>
<evidence type="ECO:0000256" key="1">
    <source>
        <dbReference type="SAM" id="Phobius"/>
    </source>
</evidence>
<name>A0A0F9RW74_9ZZZZ</name>
<accession>A0A0F9RW74</accession>
<evidence type="ECO:0000313" key="2">
    <source>
        <dbReference type="EMBL" id="KKN59059.1"/>
    </source>
</evidence>